<feature type="repeat" description="Cell wall-binding" evidence="2">
    <location>
        <begin position="114"/>
        <end position="133"/>
    </location>
</feature>
<dbReference type="PANTHER" id="PTHR10587">
    <property type="entry name" value="GLYCOSYL TRANSFERASE-RELATED"/>
    <property type="match status" value="1"/>
</dbReference>
<protein>
    <submittedName>
        <fullName evidence="5">Polysaccharide deacetylase family protein</fullName>
    </submittedName>
</protein>
<sequence>MDKEKLRKIVERNRRRTMFQNCMKVVVCVLVTLVLVTVGWKAAEPFAKKGGISTDDKTLPVIQVQAGTNTQADGSGDASKELIPDDKSPVNEIPGWQADGNGWWYAADSKTLYSNGWLTIDGQRYHFGSSGYMDTGWTPIGGKGYYFQDNGIYDPNRDPKKVIALTFDDGPGPYTNTLLDILQQNHVKATFFMQGVNVKRYGADTIPRMVQLGCMLGNHSYDHPDLLAAGPEVAKQQIDQTDQLIAQYNNGAGADVIRFPYGKFTKEMSQATGRSCWFWDLDTRDWETKNTDATISAVLDHVNGGDIILLHDIHETTVAACQTIIPELINRGYDLVTVRELAASRGYETEAGVTYYGFTDRDLTKDTVTDKNR</sequence>
<keyword evidence="6" id="KW-1185">Reference proteome</keyword>
<dbReference type="AlphaFoldDB" id="A0A7M2RHQ0"/>
<feature type="domain" description="NodB homology" evidence="4">
    <location>
        <begin position="161"/>
        <end position="336"/>
    </location>
</feature>
<gene>
    <name evidence="5" type="ORF">INP51_01385</name>
</gene>
<dbReference type="InterPro" id="IPR018337">
    <property type="entry name" value="Cell_wall/Cho-bd_repeat"/>
</dbReference>
<evidence type="ECO:0000256" key="2">
    <source>
        <dbReference type="PROSITE-ProRule" id="PRU00591"/>
    </source>
</evidence>
<dbReference type="GO" id="GO:0005975">
    <property type="term" value="P:carbohydrate metabolic process"/>
    <property type="evidence" value="ECO:0007669"/>
    <property type="project" value="InterPro"/>
</dbReference>
<dbReference type="PROSITE" id="PS51677">
    <property type="entry name" value="NODB"/>
    <property type="match status" value="1"/>
</dbReference>
<evidence type="ECO:0000313" key="6">
    <source>
        <dbReference type="Proteomes" id="UP000593601"/>
    </source>
</evidence>
<keyword evidence="1" id="KW-0677">Repeat</keyword>
<dbReference type="Proteomes" id="UP000593601">
    <property type="component" value="Chromosome"/>
</dbReference>
<evidence type="ECO:0000256" key="3">
    <source>
        <dbReference type="SAM" id="MobiDB-lite"/>
    </source>
</evidence>
<dbReference type="Pfam" id="PF19127">
    <property type="entry name" value="Choline_bind_3"/>
    <property type="match status" value="1"/>
</dbReference>
<reference evidence="5 6" key="1">
    <citation type="submission" date="2020-10" db="EMBL/GenBank/DDBJ databases">
        <title>Blautia liquoris sp.nov., isolated from the mud in a fermentation cellar used for the production of Chinese strong-flavoured liquor.</title>
        <authorList>
            <person name="Lu L."/>
        </authorList>
    </citation>
    <scope>NUCLEOTIDE SEQUENCE [LARGE SCALE GENOMIC DNA]</scope>
    <source>
        <strain evidence="5 6">LZLJ-3</strain>
    </source>
</reference>
<name>A0A7M2RHQ0_9FIRM</name>
<dbReference type="InterPro" id="IPR002509">
    <property type="entry name" value="NODB_dom"/>
</dbReference>
<evidence type="ECO:0000259" key="4">
    <source>
        <dbReference type="PROSITE" id="PS51677"/>
    </source>
</evidence>
<dbReference type="PROSITE" id="PS51170">
    <property type="entry name" value="CW"/>
    <property type="match status" value="1"/>
</dbReference>
<dbReference type="KEGG" id="bliq:INP51_01385"/>
<organism evidence="5 6">
    <name type="scientific">Blautia liquoris</name>
    <dbReference type="NCBI Taxonomy" id="2779518"/>
    <lineage>
        <taxon>Bacteria</taxon>
        <taxon>Bacillati</taxon>
        <taxon>Bacillota</taxon>
        <taxon>Clostridia</taxon>
        <taxon>Lachnospirales</taxon>
        <taxon>Lachnospiraceae</taxon>
        <taxon>Blautia</taxon>
    </lineage>
</organism>
<accession>A0A7M2RHQ0</accession>
<dbReference type="Gene3D" id="3.20.20.370">
    <property type="entry name" value="Glycoside hydrolase/deacetylase"/>
    <property type="match status" value="1"/>
</dbReference>
<dbReference type="GO" id="GO:0016810">
    <property type="term" value="F:hydrolase activity, acting on carbon-nitrogen (but not peptide) bonds"/>
    <property type="evidence" value="ECO:0007669"/>
    <property type="project" value="InterPro"/>
</dbReference>
<dbReference type="SUPFAM" id="SSF88713">
    <property type="entry name" value="Glycoside hydrolase/deacetylase"/>
    <property type="match status" value="1"/>
</dbReference>
<dbReference type="EMBL" id="CP063304">
    <property type="protein sequence ID" value="QOV19658.1"/>
    <property type="molecule type" value="Genomic_DNA"/>
</dbReference>
<dbReference type="RefSeq" id="WP_193735978.1">
    <property type="nucleotide sequence ID" value="NZ_CP063304.1"/>
</dbReference>
<dbReference type="Gene3D" id="2.10.270.10">
    <property type="entry name" value="Cholin Binding"/>
    <property type="match status" value="1"/>
</dbReference>
<dbReference type="InterPro" id="IPR011330">
    <property type="entry name" value="Glyco_hydro/deAcase_b/a-brl"/>
</dbReference>
<dbReference type="Pfam" id="PF01522">
    <property type="entry name" value="Polysacc_deac_1"/>
    <property type="match status" value="1"/>
</dbReference>
<feature type="region of interest" description="Disordered" evidence="3">
    <location>
        <begin position="67"/>
        <end position="89"/>
    </location>
</feature>
<evidence type="ECO:0000313" key="5">
    <source>
        <dbReference type="EMBL" id="QOV19658.1"/>
    </source>
</evidence>
<evidence type="ECO:0000256" key="1">
    <source>
        <dbReference type="ARBA" id="ARBA00022737"/>
    </source>
</evidence>
<feature type="compositionally biased region" description="Basic and acidic residues" evidence="3">
    <location>
        <begin position="78"/>
        <end position="89"/>
    </location>
</feature>
<dbReference type="InterPro" id="IPR050248">
    <property type="entry name" value="Polysacc_deacetylase_ArnD"/>
</dbReference>
<proteinExistence type="predicted"/>
<dbReference type="SUPFAM" id="SSF69360">
    <property type="entry name" value="Cell wall binding repeat"/>
    <property type="match status" value="1"/>
</dbReference>